<name>A0A1G1VAX5_9BACT</name>
<keyword evidence="4" id="KW-1015">Disulfide bond</keyword>
<comment type="similarity">
    <text evidence="1">Belongs to the thioredoxin family. DsbA subfamily.</text>
</comment>
<dbReference type="InterPro" id="IPR013766">
    <property type="entry name" value="Thioredoxin_domain"/>
</dbReference>
<evidence type="ECO:0000256" key="3">
    <source>
        <dbReference type="ARBA" id="ARBA00023002"/>
    </source>
</evidence>
<dbReference type="Proteomes" id="UP000178659">
    <property type="component" value="Unassembled WGS sequence"/>
</dbReference>
<comment type="caution">
    <text evidence="7">The sequence shown here is derived from an EMBL/GenBank/DDBJ whole genome shotgun (WGS) entry which is preliminary data.</text>
</comment>
<dbReference type="Pfam" id="PF13462">
    <property type="entry name" value="Thioredoxin_4"/>
    <property type="match status" value="1"/>
</dbReference>
<reference evidence="7 8" key="1">
    <citation type="journal article" date="2016" name="Nat. Commun.">
        <title>Thousands of microbial genomes shed light on interconnected biogeochemical processes in an aquifer system.</title>
        <authorList>
            <person name="Anantharaman K."/>
            <person name="Brown C.T."/>
            <person name="Hug L.A."/>
            <person name="Sharon I."/>
            <person name="Castelle C.J."/>
            <person name="Probst A.J."/>
            <person name="Thomas B.C."/>
            <person name="Singh A."/>
            <person name="Wilkins M.J."/>
            <person name="Karaoz U."/>
            <person name="Brodie E.L."/>
            <person name="Williams K.H."/>
            <person name="Hubbard S.S."/>
            <person name="Banfield J.F."/>
        </authorList>
    </citation>
    <scope>NUCLEOTIDE SEQUENCE [LARGE SCALE GENOMIC DNA]</scope>
</reference>
<evidence type="ECO:0000259" key="6">
    <source>
        <dbReference type="PROSITE" id="PS51352"/>
    </source>
</evidence>
<dbReference type="PANTHER" id="PTHR13887:SF14">
    <property type="entry name" value="DISULFIDE BOND FORMATION PROTEIN D"/>
    <property type="match status" value="1"/>
</dbReference>
<dbReference type="InterPro" id="IPR036249">
    <property type="entry name" value="Thioredoxin-like_sf"/>
</dbReference>
<gene>
    <name evidence="7" type="ORF">A3A77_00585</name>
</gene>
<dbReference type="Gene3D" id="3.40.30.10">
    <property type="entry name" value="Glutaredoxin"/>
    <property type="match status" value="1"/>
</dbReference>
<dbReference type="PANTHER" id="PTHR13887">
    <property type="entry name" value="GLUTATHIONE S-TRANSFERASE KAPPA"/>
    <property type="match status" value="1"/>
</dbReference>
<protein>
    <recommendedName>
        <fullName evidence="6">Thioredoxin domain-containing protein</fullName>
    </recommendedName>
</protein>
<keyword evidence="3" id="KW-0560">Oxidoreductase</keyword>
<dbReference type="InterPro" id="IPR012336">
    <property type="entry name" value="Thioredoxin-like_fold"/>
</dbReference>
<dbReference type="EMBL" id="MHCC01000027">
    <property type="protein sequence ID" value="OGY12559.1"/>
    <property type="molecule type" value="Genomic_DNA"/>
</dbReference>
<feature type="domain" description="Thioredoxin" evidence="6">
    <location>
        <begin position="1"/>
        <end position="165"/>
    </location>
</feature>
<dbReference type="GO" id="GO:0016491">
    <property type="term" value="F:oxidoreductase activity"/>
    <property type="evidence" value="ECO:0007669"/>
    <property type="project" value="UniProtKB-KW"/>
</dbReference>
<evidence type="ECO:0000313" key="8">
    <source>
        <dbReference type="Proteomes" id="UP000178659"/>
    </source>
</evidence>
<organism evidence="7 8">
    <name type="scientific">Candidatus Blackburnbacteria bacterium RIFCSPLOWO2_01_FULL_40_20</name>
    <dbReference type="NCBI Taxonomy" id="1797519"/>
    <lineage>
        <taxon>Bacteria</taxon>
        <taxon>Candidatus Blackburniibacteriota</taxon>
    </lineage>
</organism>
<accession>A0A1G1VAX5</accession>
<proteinExistence type="inferred from homology"/>
<keyword evidence="5" id="KW-0676">Redox-active center</keyword>
<sequence length="165" mass="18708">MGAQQQSVGPENSQVTLIEFSDFQCPACKAAWPTVEALTKAYPNQLRFVYRHFPLPQHKFAKDAAYAAEAAGKQGKFWEMSNLLFENQESISPELFPKLADELRLDLEQFKKDMESQEIKDKVEADLNDARTLGVNSTPTFYLNGTKVNLANFDDLKTQVEKSLR</sequence>
<dbReference type="PROSITE" id="PS51352">
    <property type="entry name" value="THIOREDOXIN_2"/>
    <property type="match status" value="1"/>
</dbReference>
<keyword evidence="2" id="KW-0732">Signal</keyword>
<evidence type="ECO:0000256" key="4">
    <source>
        <dbReference type="ARBA" id="ARBA00023157"/>
    </source>
</evidence>
<dbReference type="AlphaFoldDB" id="A0A1G1VAX5"/>
<evidence type="ECO:0000256" key="1">
    <source>
        <dbReference type="ARBA" id="ARBA00005791"/>
    </source>
</evidence>
<evidence type="ECO:0000256" key="5">
    <source>
        <dbReference type="ARBA" id="ARBA00023284"/>
    </source>
</evidence>
<evidence type="ECO:0000313" key="7">
    <source>
        <dbReference type="EMBL" id="OGY12559.1"/>
    </source>
</evidence>
<evidence type="ECO:0000256" key="2">
    <source>
        <dbReference type="ARBA" id="ARBA00022729"/>
    </source>
</evidence>
<dbReference type="SUPFAM" id="SSF52833">
    <property type="entry name" value="Thioredoxin-like"/>
    <property type="match status" value="1"/>
</dbReference>